<reference evidence="1 2" key="1">
    <citation type="submission" date="2019-06" db="EMBL/GenBank/DDBJ databases">
        <authorList>
            <person name="Palmer J.M."/>
        </authorList>
    </citation>
    <scope>NUCLEOTIDE SEQUENCE [LARGE SCALE GENOMIC DNA]</scope>
    <source>
        <strain evidence="1 2">TWF102</strain>
    </source>
</reference>
<dbReference type="AlphaFoldDB" id="A0A7C8IYA8"/>
<sequence>MSPPVAPIPVVTVAALLVPAPNATNVERLAILPATVNLETMEGSAEETDTLLAADKHVTLAADLVSFCSQIIKLRPIVKSNILILDFKATCLVTVHKARSATTVAKSVIFPVTALASRIVFVTSAKNPVIL</sequence>
<accession>A0A7C8IYA8</accession>
<name>A0A7C8IYA8_ORBOL</name>
<organism evidence="1 2">
    <name type="scientific">Orbilia oligospora</name>
    <name type="common">Nematode-trapping fungus</name>
    <name type="synonym">Arthrobotrys oligospora</name>
    <dbReference type="NCBI Taxonomy" id="2813651"/>
    <lineage>
        <taxon>Eukaryota</taxon>
        <taxon>Fungi</taxon>
        <taxon>Dikarya</taxon>
        <taxon>Ascomycota</taxon>
        <taxon>Pezizomycotina</taxon>
        <taxon>Orbiliomycetes</taxon>
        <taxon>Orbiliales</taxon>
        <taxon>Orbiliaceae</taxon>
        <taxon>Orbilia</taxon>
    </lineage>
</organism>
<dbReference type="Proteomes" id="UP000475325">
    <property type="component" value="Unassembled WGS sequence"/>
</dbReference>
<dbReference type="EMBL" id="WIQW01000241">
    <property type="protein sequence ID" value="KAF3077762.1"/>
    <property type="molecule type" value="Genomic_DNA"/>
</dbReference>
<gene>
    <name evidence="1" type="ORF">TWF102_005034</name>
</gene>
<comment type="caution">
    <text evidence="1">The sequence shown here is derived from an EMBL/GenBank/DDBJ whole genome shotgun (WGS) entry which is preliminary data.</text>
</comment>
<evidence type="ECO:0000313" key="2">
    <source>
        <dbReference type="Proteomes" id="UP000475325"/>
    </source>
</evidence>
<proteinExistence type="predicted"/>
<protein>
    <submittedName>
        <fullName evidence="1">Uncharacterized protein</fullName>
    </submittedName>
</protein>
<evidence type="ECO:0000313" key="1">
    <source>
        <dbReference type="EMBL" id="KAF3077762.1"/>
    </source>
</evidence>